<evidence type="ECO:0000313" key="2">
    <source>
        <dbReference type="Proteomes" id="UP000501747"/>
    </source>
</evidence>
<sequence>MIKEEFIVYHLVTREKMNVGQKISFDNHQKNQLYHFFFEREQLNKTGQDAIQILYLNKENDEIKINKEDTKVTLNYVDQTTRAIRETITEMVRLEKYPEYPSRLSCLYATKNYEDAMRWKQLFDSFNRQVLQLVKLKVKGACFEGDGNLLPKEDGLSFSKKIEQANSYWQGSETCELPELLVNGKIEVIEVVEDYLEGEN</sequence>
<reference evidence="1 2" key="1">
    <citation type="submission" date="2020-03" db="EMBL/GenBank/DDBJ databases">
        <title>Vagococcus sp. nov., isolated from beetles.</title>
        <authorList>
            <person name="Hyun D.-W."/>
            <person name="Bae J.-W."/>
        </authorList>
    </citation>
    <scope>NUCLEOTIDE SEQUENCE [LARGE SCALE GENOMIC DNA]</scope>
    <source>
        <strain evidence="1 2">HDW17B</strain>
    </source>
</reference>
<dbReference type="EMBL" id="CP049887">
    <property type="protein sequence ID" value="QIL48673.1"/>
    <property type="molecule type" value="Genomic_DNA"/>
</dbReference>
<protein>
    <submittedName>
        <fullName evidence="1">DUF2441 domain-containing protein</fullName>
    </submittedName>
</protein>
<proteinExistence type="predicted"/>
<dbReference type="Pfam" id="PF10386">
    <property type="entry name" value="DUF2441"/>
    <property type="match status" value="1"/>
</dbReference>
<dbReference type="SUPFAM" id="SSF56399">
    <property type="entry name" value="ADP-ribosylation"/>
    <property type="match status" value="1"/>
</dbReference>
<dbReference type="Gene3D" id="3.20.170.10">
    <property type="entry name" value="ADP-ribosylation domain"/>
    <property type="match status" value="1"/>
</dbReference>
<dbReference type="Proteomes" id="UP000501747">
    <property type="component" value="Chromosome"/>
</dbReference>
<evidence type="ECO:0000313" key="1">
    <source>
        <dbReference type="EMBL" id="QIL48673.1"/>
    </source>
</evidence>
<dbReference type="InterPro" id="IPR018840">
    <property type="entry name" value="DUF2441"/>
</dbReference>
<dbReference type="RefSeq" id="WP_166034809.1">
    <property type="nucleotide sequence ID" value="NZ_CP049887.1"/>
</dbReference>
<dbReference type="Gene3D" id="1.10.3800.10">
    <property type="entry name" value="ADP-ribosylation domain"/>
    <property type="match status" value="1"/>
</dbReference>
<dbReference type="AlphaFoldDB" id="A0A6G8AUT2"/>
<organism evidence="1 2">
    <name type="scientific">Vagococcus hydrophili</name>
    <dbReference type="NCBI Taxonomy" id="2714947"/>
    <lineage>
        <taxon>Bacteria</taxon>
        <taxon>Bacillati</taxon>
        <taxon>Bacillota</taxon>
        <taxon>Bacilli</taxon>
        <taxon>Lactobacillales</taxon>
        <taxon>Enterococcaceae</taxon>
        <taxon>Vagococcus</taxon>
    </lineage>
</organism>
<name>A0A6G8AUT2_9ENTE</name>
<dbReference type="KEGG" id="vhy:G7082_09220"/>
<keyword evidence="2" id="KW-1185">Reference proteome</keyword>
<accession>A0A6G8AUT2</accession>
<gene>
    <name evidence="1" type="ORF">G7082_09220</name>
</gene>